<name>A0AAV4SG08_9ARAC</name>
<reference evidence="1 2" key="1">
    <citation type="submission" date="2021-06" db="EMBL/GenBank/DDBJ databases">
        <title>Caerostris darwini draft genome.</title>
        <authorList>
            <person name="Kono N."/>
            <person name="Arakawa K."/>
        </authorList>
    </citation>
    <scope>NUCLEOTIDE SEQUENCE [LARGE SCALE GENOMIC DNA]</scope>
</reference>
<proteinExistence type="predicted"/>
<dbReference type="AlphaFoldDB" id="A0AAV4SG08"/>
<dbReference type="Proteomes" id="UP001054837">
    <property type="component" value="Unassembled WGS sequence"/>
</dbReference>
<protein>
    <submittedName>
        <fullName evidence="1">Uncharacterized protein</fullName>
    </submittedName>
</protein>
<dbReference type="EMBL" id="BPLQ01007660">
    <property type="protein sequence ID" value="GIY31407.1"/>
    <property type="molecule type" value="Genomic_DNA"/>
</dbReference>
<sequence length="107" mass="12261">MRTSPLPESISSCSCHVGRRKKKKEWMAQIRHFSNLAAHGAEFLMKGLSEQKRFEFVPSDPGEWEGVKKKLLIDLIVSGKGKASEFAYGLKRMEMMELSFLLQLQQM</sequence>
<accession>A0AAV4SG08</accession>
<comment type="caution">
    <text evidence="1">The sequence shown here is derived from an EMBL/GenBank/DDBJ whole genome shotgun (WGS) entry which is preliminary data.</text>
</comment>
<evidence type="ECO:0000313" key="2">
    <source>
        <dbReference type="Proteomes" id="UP001054837"/>
    </source>
</evidence>
<keyword evidence="2" id="KW-1185">Reference proteome</keyword>
<organism evidence="1 2">
    <name type="scientific">Caerostris darwini</name>
    <dbReference type="NCBI Taxonomy" id="1538125"/>
    <lineage>
        <taxon>Eukaryota</taxon>
        <taxon>Metazoa</taxon>
        <taxon>Ecdysozoa</taxon>
        <taxon>Arthropoda</taxon>
        <taxon>Chelicerata</taxon>
        <taxon>Arachnida</taxon>
        <taxon>Araneae</taxon>
        <taxon>Araneomorphae</taxon>
        <taxon>Entelegynae</taxon>
        <taxon>Araneoidea</taxon>
        <taxon>Araneidae</taxon>
        <taxon>Caerostris</taxon>
    </lineage>
</organism>
<evidence type="ECO:0000313" key="1">
    <source>
        <dbReference type="EMBL" id="GIY31407.1"/>
    </source>
</evidence>
<gene>
    <name evidence="1" type="ORF">CDAR_559781</name>
</gene>